<name>A0A9N9QWW7_9NEOP</name>
<protein>
    <submittedName>
        <fullName evidence="2">Uncharacterized protein</fullName>
    </submittedName>
</protein>
<reference evidence="2" key="2">
    <citation type="submission" date="2022-10" db="EMBL/GenBank/DDBJ databases">
        <authorList>
            <consortium name="ENA_rothamsted_submissions"/>
            <consortium name="culmorum"/>
            <person name="King R."/>
        </authorList>
    </citation>
    <scope>NUCLEOTIDE SEQUENCE</scope>
</reference>
<evidence type="ECO:0000313" key="2">
    <source>
        <dbReference type="EMBL" id="CAG9784902.1"/>
    </source>
</evidence>
<feature type="compositionally biased region" description="Low complexity" evidence="1">
    <location>
        <begin position="45"/>
        <end position="58"/>
    </location>
</feature>
<dbReference type="Proteomes" id="UP001153714">
    <property type="component" value="Chromosome 13"/>
</dbReference>
<feature type="compositionally biased region" description="Basic residues" evidence="1">
    <location>
        <begin position="17"/>
        <end position="30"/>
    </location>
</feature>
<feature type="region of interest" description="Disordered" evidence="1">
    <location>
        <begin position="1"/>
        <end position="79"/>
    </location>
</feature>
<gene>
    <name evidence="2" type="ORF">DIATSA_LOCUS2965</name>
</gene>
<accession>A0A9N9QWW7</accession>
<keyword evidence="3" id="KW-1185">Reference proteome</keyword>
<dbReference type="OrthoDB" id="6086265at2759"/>
<evidence type="ECO:0000313" key="3">
    <source>
        <dbReference type="Proteomes" id="UP001153714"/>
    </source>
</evidence>
<dbReference type="AlphaFoldDB" id="A0A9N9QWW7"/>
<organism evidence="2 3">
    <name type="scientific">Diatraea saccharalis</name>
    <name type="common">sugarcane borer</name>
    <dbReference type="NCBI Taxonomy" id="40085"/>
    <lineage>
        <taxon>Eukaryota</taxon>
        <taxon>Metazoa</taxon>
        <taxon>Ecdysozoa</taxon>
        <taxon>Arthropoda</taxon>
        <taxon>Hexapoda</taxon>
        <taxon>Insecta</taxon>
        <taxon>Pterygota</taxon>
        <taxon>Neoptera</taxon>
        <taxon>Endopterygota</taxon>
        <taxon>Lepidoptera</taxon>
        <taxon>Glossata</taxon>
        <taxon>Ditrysia</taxon>
        <taxon>Pyraloidea</taxon>
        <taxon>Crambidae</taxon>
        <taxon>Crambinae</taxon>
        <taxon>Diatraea</taxon>
    </lineage>
</organism>
<dbReference type="InterPro" id="IPR028265">
    <property type="entry name" value="TTDN1/SICKLE"/>
</dbReference>
<feature type="compositionally biased region" description="Polar residues" evidence="1">
    <location>
        <begin position="59"/>
        <end position="76"/>
    </location>
</feature>
<proteinExistence type="predicted"/>
<sequence length="99" mass="11775">MSDDFIPLNQSTPVHGKWPRRNQNQRHYTRNNRYQHIGPRRSVHNQNRWSNNSMRNSSFGTDSNCSYGQDTNQSSIDAYLHPSMLEDPWEKLRQRNNSN</sequence>
<reference evidence="2" key="1">
    <citation type="submission" date="2021-12" db="EMBL/GenBank/DDBJ databases">
        <authorList>
            <person name="King R."/>
        </authorList>
    </citation>
    <scope>NUCLEOTIDE SEQUENCE</scope>
</reference>
<dbReference type="Pfam" id="PF15502">
    <property type="entry name" value="MPLKIP"/>
    <property type="match status" value="1"/>
</dbReference>
<evidence type="ECO:0000256" key="1">
    <source>
        <dbReference type="SAM" id="MobiDB-lite"/>
    </source>
</evidence>
<dbReference type="EMBL" id="OU893344">
    <property type="protein sequence ID" value="CAG9784902.1"/>
    <property type="molecule type" value="Genomic_DNA"/>
</dbReference>